<feature type="transmembrane region" description="Helical" evidence="1">
    <location>
        <begin position="135"/>
        <end position="155"/>
    </location>
</feature>
<name>A0A0F4QY08_9GAMM</name>
<dbReference type="PANTHER" id="PTHR36927:SF1">
    <property type="entry name" value="MDO-LIKE PROTEIN"/>
    <property type="match status" value="1"/>
</dbReference>
<gene>
    <name evidence="3" type="ORF">TW77_03560</name>
</gene>
<keyword evidence="4" id="KW-1185">Reference proteome</keyword>
<proteinExistence type="predicted"/>
<feature type="transmembrane region" description="Helical" evidence="1">
    <location>
        <begin position="344"/>
        <end position="365"/>
    </location>
</feature>
<dbReference type="EMBL" id="JXYA01000006">
    <property type="protein sequence ID" value="KJZ12155.1"/>
    <property type="molecule type" value="Genomic_DNA"/>
</dbReference>
<keyword evidence="3" id="KW-0808">Transferase</keyword>
<keyword evidence="1" id="KW-1133">Transmembrane helix</keyword>
<dbReference type="PATRIC" id="fig|43658.5.peg.745"/>
<dbReference type="RefSeq" id="WP_046003588.1">
    <property type="nucleotide sequence ID" value="NZ_JXYA01000006.1"/>
</dbReference>
<feature type="transmembrane region" description="Helical" evidence="1">
    <location>
        <begin position="235"/>
        <end position="253"/>
    </location>
</feature>
<dbReference type="OrthoDB" id="341887at2"/>
<evidence type="ECO:0000313" key="4">
    <source>
        <dbReference type="Proteomes" id="UP000033452"/>
    </source>
</evidence>
<keyword evidence="1" id="KW-0812">Transmembrane</keyword>
<comment type="caution">
    <text evidence="3">The sequence shown here is derived from an EMBL/GenBank/DDBJ whole genome shotgun (WGS) entry which is preliminary data.</text>
</comment>
<feature type="transmembrane region" description="Helical" evidence="1">
    <location>
        <begin position="97"/>
        <end position="115"/>
    </location>
</feature>
<dbReference type="PANTHER" id="PTHR36927">
    <property type="entry name" value="BLR4337 PROTEIN"/>
    <property type="match status" value="1"/>
</dbReference>
<evidence type="ECO:0000256" key="1">
    <source>
        <dbReference type="SAM" id="Phobius"/>
    </source>
</evidence>
<keyword evidence="1" id="KW-0472">Membrane</keyword>
<accession>A0A0F4QY08</accession>
<dbReference type="AlphaFoldDB" id="A0A0F4QY08"/>
<dbReference type="InterPro" id="IPR002656">
    <property type="entry name" value="Acyl_transf_3_dom"/>
</dbReference>
<keyword evidence="3" id="KW-0012">Acyltransferase</keyword>
<feature type="transmembrane region" description="Helical" evidence="1">
    <location>
        <begin position="202"/>
        <end position="223"/>
    </location>
</feature>
<reference evidence="3 4" key="1">
    <citation type="journal article" date="2015" name="BMC Genomics">
        <title>Genome mining reveals unlocked bioactive potential of marine Gram-negative bacteria.</title>
        <authorList>
            <person name="Machado H."/>
            <person name="Sonnenschein E.C."/>
            <person name="Melchiorsen J."/>
            <person name="Gram L."/>
        </authorList>
    </citation>
    <scope>NUCLEOTIDE SEQUENCE [LARGE SCALE GENOMIC DNA]</scope>
    <source>
        <strain evidence="3 4">S2471</strain>
    </source>
</reference>
<dbReference type="InterPro" id="IPR050623">
    <property type="entry name" value="Glucan_succinyl_AcylTrfase"/>
</dbReference>
<dbReference type="Pfam" id="PF01757">
    <property type="entry name" value="Acyl_transf_3"/>
    <property type="match status" value="1"/>
</dbReference>
<evidence type="ECO:0000313" key="3">
    <source>
        <dbReference type="EMBL" id="KJZ12155.1"/>
    </source>
</evidence>
<evidence type="ECO:0000259" key="2">
    <source>
        <dbReference type="Pfam" id="PF01757"/>
    </source>
</evidence>
<feature type="transmembrane region" description="Helical" evidence="1">
    <location>
        <begin position="279"/>
        <end position="301"/>
    </location>
</feature>
<feature type="transmembrane region" description="Helical" evidence="1">
    <location>
        <begin position="167"/>
        <end position="190"/>
    </location>
</feature>
<dbReference type="Proteomes" id="UP000033452">
    <property type="component" value="Unassembled WGS sequence"/>
</dbReference>
<feature type="transmembrane region" description="Helical" evidence="1">
    <location>
        <begin position="53"/>
        <end position="76"/>
    </location>
</feature>
<feature type="transmembrane region" description="Helical" evidence="1">
    <location>
        <begin position="313"/>
        <end position="332"/>
    </location>
</feature>
<sequence length="393" mass="44494">MHTSPRFHYIDNLRSLALLLGVVFHAALAYGPYFSNIWFTADSTNHVAFDYFAIWSHLFRMPLFFAIAGFCAALLISKRGGNGFVTNRLKRVLLPFVLFYPLTMLVLFHALGWGADIMHESPALFTVFEAVKEPVISTMHLWFLWNLTQFCLLFWLLQKHTGLYQSILAVVVRPAFLLVALPILLTVALYHQLVPFPAPDKLYPQLWSYGFYGVLFLIGAGLYHHHTKVVQYARYFAPLLIVACLSLVPYFYLMPPPPSLDAVIQAANTGVTTPEHIDIYVVIAQSIAIVSWTGVAFLAGYKWLNRFSQLNKYISDASYWIYLIHVPVLMYIQFPLSNTALSPWLKVFIAISATMTLGLVSYQLLVRHTWLGVLLNGKKVKTAAVQHQTTTAS</sequence>
<dbReference type="GO" id="GO:0016747">
    <property type="term" value="F:acyltransferase activity, transferring groups other than amino-acyl groups"/>
    <property type="evidence" value="ECO:0007669"/>
    <property type="project" value="InterPro"/>
</dbReference>
<protein>
    <submittedName>
        <fullName evidence="3">Acyltransferase</fullName>
    </submittedName>
</protein>
<feature type="domain" description="Acyltransferase 3" evidence="2">
    <location>
        <begin position="8"/>
        <end position="361"/>
    </location>
</feature>
<organism evidence="3 4">
    <name type="scientific">Pseudoalteromonas rubra</name>
    <dbReference type="NCBI Taxonomy" id="43658"/>
    <lineage>
        <taxon>Bacteria</taxon>
        <taxon>Pseudomonadati</taxon>
        <taxon>Pseudomonadota</taxon>
        <taxon>Gammaproteobacteria</taxon>
        <taxon>Alteromonadales</taxon>
        <taxon>Pseudoalteromonadaceae</taxon>
        <taxon>Pseudoalteromonas</taxon>
    </lineage>
</organism>